<name>A0A1H8QTE5_9FIRM</name>
<evidence type="ECO:0000256" key="1">
    <source>
        <dbReference type="ARBA" id="ARBA00023239"/>
    </source>
</evidence>
<dbReference type="EC" id="4.2.1.126" evidence="3"/>
<comment type="pathway">
    <text evidence="3">Amino-sugar metabolism; N-acetylmuramate degradation.</text>
</comment>
<keyword evidence="2 3" id="KW-0119">Carbohydrate metabolism</keyword>
<dbReference type="HAMAP" id="MF_00068">
    <property type="entry name" value="MurQ"/>
    <property type="match status" value="1"/>
</dbReference>
<dbReference type="Pfam" id="PF22198">
    <property type="entry name" value="GKRP_SIS_2"/>
    <property type="match status" value="1"/>
</dbReference>
<dbReference type="PROSITE" id="PS51464">
    <property type="entry name" value="SIS"/>
    <property type="match status" value="1"/>
</dbReference>
<dbReference type="PANTHER" id="PTHR10088:SF4">
    <property type="entry name" value="GLUCOKINASE REGULATORY PROTEIN"/>
    <property type="match status" value="1"/>
</dbReference>
<dbReference type="Gene3D" id="3.40.50.10490">
    <property type="entry name" value="Glucose-6-phosphate isomerase like protein, domain 1"/>
    <property type="match status" value="1"/>
</dbReference>
<dbReference type="UniPathway" id="UPA00342"/>
<dbReference type="NCBIfam" id="NF009222">
    <property type="entry name" value="PRK12570.1"/>
    <property type="match status" value="1"/>
</dbReference>
<dbReference type="NCBIfam" id="TIGR00274">
    <property type="entry name" value="N-acetylmuramic acid 6-phosphate etherase"/>
    <property type="match status" value="1"/>
</dbReference>
<dbReference type="EMBL" id="FODY01000003">
    <property type="protein sequence ID" value="SEO57559.1"/>
    <property type="molecule type" value="Genomic_DNA"/>
</dbReference>
<dbReference type="SUPFAM" id="SSF53697">
    <property type="entry name" value="SIS domain"/>
    <property type="match status" value="1"/>
</dbReference>
<keyword evidence="6" id="KW-1185">Reference proteome</keyword>
<dbReference type="InterPro" id="IPR001347">
    <property type="entry name" value="SIS_dom"/>
</dbReference>
<dbReference type="STRING" id="112903.SAMN04490178_10356"/>
<dbReference type="InterPro" id="IPR054017">
    <property type="entry name" value="GKRP_SIS_2"/>
</dbReference>
<comment type="miscellaneous">
    <text evidence="3">A lyase-type mechanism (elimination/hydration) is suggested for the cleavage of the lactyl ether bond of MurNAc 6-phosphate, with the formation of an alpha,beta-unsaturated aldehyde intermediate with (E)-stereochemistry, followed by the syn addition of water to give product.</text>
</comment>
<comment type="similarity">
    <text evidence="3">Belongs to the GCKR-like family. MurNAc-6-P etherase subfamily.</text>
</comment>
<dbReference type="Pfam" id="PF01380">
    <property type="entry name" value="SIS"/>
    <property type="match status" value="1"/>
</dbReference>
<protein>
    <recommendedName>
        <fullName evidence="3">N-acetylmuramic acid 6-phosphate etherase</fullName>
        <shortName evidence="3">MurNAc-6-P etherase</shortName>
        <ecNumber evidence="3">4.2.1.126</ecNumber>
    </recommendedName>
    <alternativeName>
        <fullName evidence="3">N-acetylmuramic acid 6-phosphate hydrolase</fullName>
    </alternativeName>
    <alternativeName>
        <fullName evidence="3">N-acetylmuramic acid 6-phosphate lyase</fullName>
    </alternativeName>
</protein>
<feature type="active site" evidence="3">
    <location>
        <position position="134"/>
    </location>
</feature>
<keyword evidence="1 3" id="KW-0456">Lyase</keyword>
<comment type="function">
    <text evidence="3">Specifically catalyzes the cleavage of the D-lactyl ether substituent of MurNAc 6-phosphate, producing GlcNAc 6-phosphate and D-lactate.</text>
</comment>
<evidence type="ECO:0000259" key="4">
    <source>
        <dbReference type="PROSITE" id="PS51464"/>
    </source>
</evidence>
<proteinExistence type="inferred from homology"/>
<comment type="subunit">
    <text evidence="3">Homodimer.</text>
</comment>
<feature type="active site" description="Proton donor" evidence="3">
    <location>
        <position position="103"/>
    </location>
</feature>
<dbReference type="PROSITE" id="PS01272">
    <property type="entry name" value="GCKR"/>
    <property type="match status" value="1"/>
</dbReference>
<dbReference type="Gene3D" id="1.10.8.1080">
    <property type="match status" value="1"/>
</dbReference>
<dbReference type="GO" id="GO:0097173">
    <property type="term" value="P:N-acetylmuramic acid catabolic process"/>
    <property type="evidence" value="ECO:0007669"/>
    <property type="project" value="UniProtKB-UniPathway"/>
</dbReference>
<organism evidence="5 6">
    <name type="scientific">Propionispora vibrioides</name>
    <dbReference type="NCBI Taxonomy" id="112903"/>
    <lineage>
        <taxon>Bacteria</taxon>
        <taxon>Bacillati</taxon>
        <taxon>Bacillota</taxon>
        <taxon>Negativicutes</taxon>
        <taxon>Selenomonadales</taxon>
        <taxon>Sporomusaceae</taxon>
        <taxon>Propionispora</taxon>
    </lineage>
</organism>
<evidence type="ECO:0000256" key="3">
    <source>
        <dbReference type="HAMAP-Rule" id="MF_00068"/>
    </source>
</evidence>
<evidence type="ECO:0000256" key="2">
    <source>
        <dbReference type="ARBA" id="ARBA00023277"/>
    </source>
</evidence>
<dbReference type="Proteomes" id="UP000198847">
    <property type="component" value="Unassembled WGS sequence"/>
</dbReference>
<evidence type="ECO:0000313" key="6">
    <source>
        <dbReference type="Proteomes" id="UP000198847"/>
    </source>
</evidence>
<dbReference type="CDD" id="cd05007">
    <property type="entry name" value="SIS_Etherase"/>
    <property type="match status" value="1"/>
</dbReference>
<gene>
    <name evidence="3" type="primary">murQ</name>
    <name evidence="5" type="ORF">SAMN04490178_10356</name>
</gene>
<reference evidence="5 6" key="1">
    <citation type="submission" date="2016-10" db="EMBL/GenBank/DDBJ databases">
        <authorList>
            <person name="de Groot N.N."/>
        </authorList>
    </citation>
    <scope>NUCLEOTIDE SEQUENCE [LARGE SCALE GENOMIC DNA]</scope>
    <source>
        <strain evidence="5 6">DSM 13305</strain>
    </source>
</reference>
<comment type="catalytic activity">
    <reaction evidence="3">
        <text>N-acetyl-D-muramate 6-phosphate + H2O = N-acetyl-D-glucosamine 6-phosphate + (R)-lactate</text>
        <dbReference type="Rhea" id="RHEA:26410"/>
        <dbReference type="ChEBI" id="CHEBI:15377"/>
        <dbReference type="ChEBI" id="CHEBI:16004"/>
        <dbReference type="ChEBI" id="CHEBI:57513"/>
        <dbReference type="ChEBI" id="CHEBI:58722"/>
        <dbReference type="EC" id="4.2.1.126"/>
    </reaction>
</comment>
<dbReference type="InterPro" id="IPR046348">
    <property type="entry name" value="SIS_dom_sf"/>
</dbReference>
<feature type="domain" description="SIS" evidence="4">
    <location>
        <begin position="75"/>
        <end position="238"/>
    </location>
</feature>
<sequence length="323" mass="34575">MRFVDLSLKTVTANRILSQYMHGAGGYMSQINEKTVHIDELATWDMAALFNQEDKVVAWAVEKSLNAIAKAIDRITVCLAAQGRLFYIGSGSGGKIGVLDATECPPTFGVNDGVVIGVISGGAEALAGWREDTEDDGELARYDLEEREFSRNDILVALSASGNTPYVLAAVEYAKKLGAPTIGVCCNPGGLLESVSDLCITVDVGPEVIMGSTRLKAGTAQKMVLNMLSSCAMIKLGKTYGNLMVDVRPINQKLKKRVIDIVQIATGKTREAVMATLEAAEGDTKAAIVMLLLDVAAPKARDLLKAHNGFVKKAVREYDESNC</sequence>
<dbReference type="InterPro" id="IPR005486">
    <property type="entry name" value="Glucokinase_regulatory_CS"/>
</dbReference>
<dbReference type="InterPro" id="IPR040190">
    <property type="entry name" value="MURQ/GCKR"/>
</dbReference>
<dbReference type="GO" id="GO:0097367">
    <property type="term" value="F:carbohydrate derivative binding"/>
    <property type="evidence" value="ECO:0007669"/>
    <property type="project" value="InterPro"/>
</dbReference>
<dbReference type="GO" id="GO:0009254">
    <property type="term" value="P:peptidoglycan turnover"/>
    <property type="evidence" value="ECO:0007669"/>
    <property type="project" value="TreeGrafter"/>
</dbReference>
<accession>A0A1H8QTE5</accession>
<dbReference type="InterPro" id="IPR005488">
    <property type="entry name" value="Etherase_MurQ"/>
</dbReference>
<dbReference type="GO" id="GO:0016803">
    <property type="term" value="F:ether hydrolase activity"/>
    <property type="evidence" value="ECO:0007669"/>
    <property type="project" value="TreeGrafter"/>
</dbReference>
<evidence type="ECO:0000313" key="5">
    <source>
        <dbReference type="EMBL" id="SEO57559.1"/>
    </source>
</evidence>
<dbReference type="GO" id="GO:0046348">
    <property type="term" value="P:amino sugar catabolic process"/>
    <property type="evidence" value="ECO:0007669"/>
    <property type="project" value="InterPro"/>
</dbReference>
<dbReference type="GO" id="GO:0016835">
    <property type="term" value="F:carbon-oxygen lyase activity"/>
    <property type="evidence" value="ECO:0007669"/>
    <property type="project" value="UniProtKB-UniRule"/>
</dbReference>
<dbReference type="NCBIfam" id="NF003915">
    <property type="entry name" value="PRK05441.1"/>
    <property type="match status" value="1"/>
</dbReference>
<dbReference type="AlphaFoldDB" id="A0A1H8QTE5"/>
<dbReference type="PANTHER" id="PTHR10088">
    <property type="entry name" value="GLUCOKINASE REGULATORY PROTEIN"/>
    <property type="match status" value="1"/>
</dbReference>